<reference evidence="1" key="1">
    <citation type="submission" date="2019-03" db="EMBL/GenBank/DDBJ databases">
        <authorList>
            <person name="Mank J."/>
            <person name="Almeida P."/>
        </authorList>
    </citation>
    <scope>NUCLEOTIDE SEQUENCE</scope>
    <source>
        <strain evidence="1">78183</strain>
    </source>
</reference>
<organism evidence="1">
    <name type="scientific">Salix viminalis</name>
    <name type="common">Common osier</name>
    <name type="synonym">Basket willow</name>
    <dbReference type="NCBI Taxonomy" id="40686"/>
    <lineage>
        <taxon>Eukaryota</taxon>
        <taxon>Viridiplantae</taxon>
        <taxon>Streptophyta</taxon>
        <taxon>Embryophyta</taxon>
        <taxon>Tracheophyta</taxon>
        <taxon>Spermatophyta</taxon>
        <taxon>Magnoliopsida</taxon>
        <taxon>eudicotyledons</taxon>
        <taxon>Gunneridae</taxon>
        <taxon>Pentapetalae</taxon>
        <taxon>rosids</taxon>
        <taxon>fabids</taxon>
        <taxon>Malpighiales</taxon>
        <taxon>Salicaceae</taxon>
        <taxon>Saliceae</taxon>
        <taxon>Salix</taxon>
    </lineage>
</organism>
<sequence length="75" mass="8286">MGEGIRDLDLGGFKRLTAHAPPHKSLLDAWASYTWTPPLFQHAVGFNVEAVINYLFALNGGKISKKKINSIYGEI</sequence>
<name>A0A6N2KQT5_SALVM</name>
<evidence type="ECO:0000313" key="1">
    <source>
        <dbReference type="EMBL" id="VFU30943.1"/>
    </source>
</evidence>
<dbReference type="EMBL" id="CAADRP010000668">
    <property type="protein sequence ID" value="VFU30943.1"/>
    <property type="molecule type" value="Genomic_DNA"/>
</dbReference>
<protein>
    <submittedName>
        <fullName evidence="1">Uncharacterized protein</fullName>
    </submittedName>
</protein>
<gene>
    <name evidence="1" type="ORF">SVIM_LOCUS125334</name>
</gene>
<proteinExistence type="predicted"/>
<accession>A0A6N2KQT5</accession>
<dbReference type="AlphaFoldDB" id="A0A6N2KQT5"/>